<evidence type="ECO:0000313" key="3">
    <source>
        <dbReference type="EMBL" id="RCX32041.1"/>
    </source>
</evidence>
<accession>A0A369CEN9</accession>
<organism evidence="3 4">
    <name type="scientific">Thioalbus denitrificans</name>
    <dbReference type="NCBI Taxonomy" id="547122"/>
    <lineage>
        <taxon>Bacteria</taxon>
        <taxon>Pseudomonadati</taxon>
        <taxon>Pseudomonadota</taxon>
        <taxon>Gammaproteobacteria</taxon>
        <taxon>Chromatiales</taxon>
        <taxon>Ectothiorhodospiraceae</taxon>
        <taxon>Thioalbus</taxon>
    </lineage>
</organism>
<feature type="region of interest" description="Disordered" evidence="1">
    <location>
        <begin position="28"/>
        <end position="64"/>
    </location>
</feature>
<feature type="chain" id="PRO_5016686446" evidence="2">
    <location>
        <begin position="29"/>
        <end position="168"/>
    </location>
</feature>
<reference evidence="3 4" key="1">
    <citation type="submission" date="2018-07" db="EMBL/GenBank/DDBJ databases">
        <title>Genomic Encyclopedia of Type Strains, Phase IV (KMG-IV): sequencing the most valuable type-strain genomes for metagenomic binning, comparative biology and taxonomic classification.</title>
        <authorList>
            <person name="Goeker M."/>
        </authorList>
    </citation>
    <scope>NUCLEOTIDE SEQUENCE [LARGE SCALE GENOMIC DNA]</scope>
    <source>
        <strain evidence="3 4">DSM 26407</strain>
    </source>
</reference>
<evidence type="ECO:0000313" key="4">
    <source>
        <dbReference type="Proteomes" id="UP000252707"/>
    </source>
</evidence>
<gene>
    <name evidence="3" type="ORF">DFQ59_102394</name>
</gene>
<dbReference type="AlphaFoldDB" id="A0A369CEN9"/>
<name>A0A369CEN9_9GAMM</name>
<proteinExistence type="predicted"/>
<comment type="caution">
    <text evidence="3">The sequence shown here is derived from an EMBL/GenBank/DDBJ whole genome shotgun (WGS) entry which is preliminary data.</text>
</comment>
<dbReference type="Proteomes" id="UP000252707">
    <property type="component" value="Unassembled WGS sequence"/>
</dbReference>
<evidence type="ECO:0000256" key="2">
    <source>
        <dbReference type="SAM" id="SignalP"/>
    </source>
</evidence>
<feature type="signal peptide" evidence="2">
    <location>
        <begin position="1"/>
        <end position="28"/>
    </location>
</feature>
<keyword evidence="2" id="KW-0732">Signal</keyword>
<dbReference type="NCBIfam" id="NF040487">
    <property type="entry name" value="T3SS_CigR_fam"/>
    <property type="match status" value="1"/>
</dbReference>
<keyword evidence="4" id="KW-1185">Reference proteome</keyword>
<dbReference type="EMBL" id="QPJY01000002">
    <property type="protein sequence ID" value="RCX32041.1"/>
    <property type="molecule type" value="Genomic_DNA"/>
</dbReference>
<dbReference type="RefSeq" id="WP_170142060.1">
    <property type="nucleotide sequence ID" value="NZ_QPJY01000002.1"/>
</dbReference>
<sequence length="168" mass="17916">MGHSVRRCLYTLLGALVVVGLALSPLQAAPPEGKGNGKSHEKVQNGPERNGKSGMNGHGERGKDDRNAAAVEDLVTTGLTVAAIEGLLGERRRELLYSGAKPLPPGIRKNLARGKPLPPGIAKRYVNPDLRSALPYHDGYDWVQTGSDLVLIQAATGLVSEVIRNVFH</sequence>
<protein>
    <submittedName>
        <fullName evidence="3">Nickel/cobalt transporter regulator</fullName>
    </submittedName>
</protein>
<dbReference type="Gene3D" id="3.10.450.160">
    <property type="entry name" value="inner membrane protein cigr"/>
    <property type="match status" value="1"/>
</dbReference>
<evidence type="ECO:0000256" key="1">
    <source>
        <dbReference type="SAM" id="MobiDB-lite"/>
    </source>
</evidence>